<evidence type="ECO:0008006" key="16">
    <source>
        <dbReference type="Google" id="ProtNLM"/>
    </source>
</evidence>
<evidence type="ECO:0000256" key="6">
    <source>
        <dbReference type="ARBA" id="ARBA00023015"/>
    </source>
</evidence>
<feature type="region of interest" description="Disordered" evidence="10">
    <location>
        <begin position="3214"/>
        <end position="3319"/>
    </location>
</feature>
<feature type="region of interest" description="Disordered" evidence="10">
    <location>
        <begin position="2447"/>
        <end position="2487"/>
    </location>
</feature>
<keyword evidence="4" id="KW-0347">Helicase</keyword>
<reference evidence="14" key="1">
    <citation type="journal article" date="2022" name="Front. Genet.">
        <title>Chromosome-Scale Assembly of the Dendrobium nobile Genome Provides Insights Into the Molecular Mechanism of the Biosynthesis of the Medicinal Active Ingredient of Dendrobium.</title>
        <authorList>
            <person name="Xu Q."/>
            <person name="Niu S.-C."/>
            <person name="Li K.-L."/>
            <person name="Zheng P.-J."/>
            <person name="Zhang X.-J."/>
            <person name="Jia Y."/>
            <person name="Liu Y."/>
            <person name="Niu Y.-X."/>
            <person name="Yu L.-H."/>
            <person name="Chen D.-F."/>
            <person name="Zhang G.-Q."/>
        </authorList>
    </citation>
    <scope>NUCLEOTIDE SEQUENCE</scope>
    <source>
        <tissue evidence="14">Leaf</tissue>
    </source>
</reference>
<dbReference type="InterPro" id="IPR027417">
    <property type="entry name" value="P-loop_NTPase"/>
</dbReference>
<feature type="region of interest" description="Disordered" evidence="10">
    <location>
        <begin position="483"/>
        <end position="519"/>
    </location>
</feature>
<evidence type="ECO:0000256" key="7">
    <source>
        <dbReference type="ARBA" id="ARBA00023163"/>
    </source>
</evidence>
<dbReference type="GO" id="GO:0016787">
    <property type="term" value="F:hydrolase activity"/>
    <property type="evidence" value="ECO:0007669"/>
    <property type="project" value="UniProtKB-KW"/>
</dbReference>
<dbReference type="PANTHER" id="PTHR10799">
    <property type="entry name" value="SNF2/RAD54 HELICASE FAMILY"/>
    <property type="match status" value="1"/>
</dbReference>
<dbReference type="GO" id="GO:0005524">
    <property type="term" value="F:ATP binding"/>
    <property type="evidence" value="ECO:0007669"/>
    <property type="project" value="UniProtKB-KW"/>
</dbReference>
<dbReference type="InterPro" id="IPR029295">
    <property type="entry name" value="SnAC"/>
</dbReference>
<dbReference type="InterPro" id="IPR001650">
    <property type="entry name" value="Helicase_C-like"/>
</dbReference>
<feature type="domain" description="HSA" evidence="13">
    <location>
        <begin position="1115"/>
        <end position="1187"/>
    </location>
</feature>
<feature type="compositionally biased region" description="Basic and acidic residues" evidence="10">
    <location>
        <begin position="3277"/>
        <end position="3290"/>
    </location>
</feature>
<feature type="compositionally biased region" description="Basic residues" evidence="10">
    <location>
        <begin position="224"/>
        <end position="238"/>
    </location>
</feature>
<dbReference type="SUPFAM" id="SSF52540">
    <property type="entry name" value="P-loop containing nucleoside triphosphate hydrolases"/>
    <property type="match status" value="2"/>
</dbReference>
<dbReference type="InterPro" id="IPR000330">
    <property type="entry name" value="SNF2_N"/>
</dbReference>
<dbReference type="SMART" id="SM00490">
    <property type="entry name" value="HELICc"/>
    <property type="match status" value="1"/>
</dbReference>
<feature type="region of interest" description="Disordered" evidence="10">
    <location>
        <begin position="2275"/>
        <end position="2312"/>
    </location>
</feature>
<dbReference type="GO" id="GO:0006355">
    <property type="term" value="P:regulation of DNA-templated transcription"/>
    <property type="evidence" value="ECO:0007669"/>
    <property type="project" value="InterPro"/>
</dbReference>
<dbReference type="PROSITE" id="PS51194">
    <property type="entry name" value="HELICASE_CTER"/>
    <property type="match status" value="1"/>
</dbReference>
<feature type="region of interest" description="Disordered" evidence="10">
    <location>
        <begin position="1957"/>
        <end position="2026"/>
    </location>
</feature>
<feature type="region of interest" description="Disordered" evidence="10">
    <location>
        <begin position="670"/>
        <end position="707"/>
    </location>
</feature>
<dbReference type="Pfam" id="PF00271">
    <property type="entry name" value="Helicase_C"/>
    <property type="match status" value="1"/>
</dbReference>
<dbReference type="GO" id="GO:0005634">
    <property type="term" value="C:nucleus"/>
    <property type="evidence" value="ECO:0007669"/>
    <property type="project" value="UniProtKB-SubCell"/>
</dbReference>
<feature type="domain" description="Helicase ATP-binding" evidence="11">
    <location>
        <begin position="1307"/>
        <end position="1474"/>
    </location>
</feature>
<dbReference type="GO" id="GO:0004386">
    <property type="term" value="F:helicase activity"/>
    <property type="evidence" value="ECO:0007669"/>
    <property type="project" value="UniProtKB-KW"/>
</dbReference>
<dbReference type="InterPro" id="IPR038718">
    <property type="entry name" value="SNF2-like_sf"/>
</dbReference>
<gene>
    <name evidence="14" type="ORF">KFK09_005685</name>
</gene>
<organism evidence="14 15">
    <name type="scientific">Dendrobium nobile</name>
    <name type="common">Orchid</name>
    <dbReference type="NCBI Taxonomy" id="94219"/>
    <lineage>
        <taxon>Eukaryota</taxon>
        <taxon>Viridiplantae</taxon>
        <taxon>Streptophyta</taxon>
        <taxon>Embryophyta</taxon>
        <taxon>Tracheophyta</taxon>
        <taxon>Spermatophyta</taxon>
        <taxon>Magnoliopsida</taxon>
        <taxon>Liliopsida</taxon>
        <taxon>Asparagales</taxon>
        <taxon>Orchidaceae</taxon>
        <taxon>Epidendroideae</taxon>
        <taxon>Malaxideae</taxon>
        <taxon>Dendrobiinae</taxon>
        <taxon>Dendrobium</taxon>
    </lineage>
</organism>
<name>A0A8T3BWC4_DENNO</name>
<dbReference type="CDD" id="cd18793">
    <property type="entry name" value="SF2_C_SNF"/>
    <property type="match status" value="1"/>
</dbReference>
<feature type="region of interest" description="Disordered" evidence="10">
    <location>
        <begin position="1913"/>
        <end position="1933"/>
    </location>
</feature>
<feature type="compositionally biased region" description="Basic and acidic residues" evidence="10">
    <location>
        <begin position="2456"/>
        <end position="2465"/>
    </location>
</feature>
<evidence type="ECO:0000256" key="8">
    <source>
        <dbReference type="ARBA" id="ARBA00023242"/>
    </source>
</evidence>
<dbReference type="InterPro" id="IPR049730">
    <property type="entry name" value="SNF2/RAD54-like_C"/>
</dbReference>
<evidence type="ECO:0000259" key="12">
    <source>
        <dbReference type="PROSITE" id="PS51194"/>
    </source>
</evidence>
<dbReference type="InterPro" id="IPR014978">
    <property type="entry name" value="Gln-Leu-Gln_QLQ"/>
</dbReference>
<evidence type="ECO:0000313" key="14">
    <source>
        <dbReference type="EMBL" id="KAI0523290.1"/>
    </source>
</evidence>
<feature type="compositionally biased region" description="Basic and acidic residues" evidence="10">
    <location>
        <begin position="239"/>
        <end position="248"/>
    </location>
</feature>
<dbReference type="PROSITE" id="PS51204">
    <property type="entry name" value="HSA"/>
    <property type="match status" value="1"/>
</dbReference>
<sequence>MTTSHHVELDAAKLLQKLIQDSKDEPAKLATKLFVICQHMKLSGKEHSLPYQVISRAMEKVINQHGLDMNVLSSSRLPLTSRPQEVDAGHGTKGKDAPDNQLPTSRSDLSHGGISSGAWHGASSSQTKEEAYNGPFQNFGVLQPSKVGPGGLDMARHELIYPSKPLVGLGRVDSMPVDAHQGSFSHRSGKSSEQESPASVPMDDTRSANSQEIHDSIKSDNKANKKNIKKSGNKRKRADSKAASDAHSENPQQSDNISTGSNSRKGKQVSKGGLQGQLSGKYDDHAQVNPVQHAVGAASLIRAKQESGHSFSERIMDEVKTSNPFLVSPKNHDDGEVSSVQSAGLQKGKMLPRSNILGSAPVWSQNRFASSQVSQGSNVGIMEPSSDMNNASPYHVNEVKGLTLGSNDSSKLMSLPSNLAHASGKVFGTASAFSSFAMAKMGFPFPAHQSSSPFENQYTTSKLQNENYLGSYSGSQLLEKGGDANSINVSAGSPGSAKPTSDGIPHIPQKFSEAPTNSSLHASEASAGIAASGKFLLQEKRGGLQIGASSYTNPMVSGVQDRHYLDYVSLERNRDAFSKLKTGSNAYAEPFSNVQTIASRNATSTSTNTPFNDQQLRQLRAQCLVFLAFRNNLLPRKLHLEIALGVNNTQEGGGAEGAPRVLNDCRGTDTSARESVDNHERSGMFGRANDITKGSTTSSGGNIMDRDSSLNAMESVKMNRKNIDMPIAYEENKHFSAFKQRMDNEARASEMAESYIASNKQQSDSFGHSGRSIHDSHLGRGATELSNLQGVHTNQVPSVVCVDKPPGVEKTDMLRTKNSVEFFKESIVSMVHRDSTLEETENCSGHSQIMNDNDYTSRSHRPGSPLLEATKSSDWHLSLPSREFMMPSVAKNSDNSKHAINPSKDVNMFFPHEVLNNRIQTTTEFAVSYHPDDTAEGSDGMDNQRVSVNQKLDIHGQSTSDGLKIFTNDDILKYSNTASVEYDEEEEGYESLSNDVPTSPPKYTTFDKWMMDYQKRKLAEEQKWILKQKQADERITTCFAKLKENVNSSEDISAKTKSVIELKKLQLLKLQRRLRSEFLDDFFKPIASDMDRLKSIKKHRHGRRVKQLEKFEQKMKEERLKRIRERQKEFFAEIEAHREKLEDYFKVKRERWKGFNKYVKEFHKRKERIYREKIDRIQREKINLLKNNDVEGYLRMVQDAKSDRVRQLLKETEKYLQKLGSRLKEAKGMSRRFEMEVEDCRPADVDEKEIAAIDNEDESDQAQHYLESNEKYYMLAHSIKESINEQPSSLVGGKLREYQMNGLRWLVSLYNNHLNGILADEMGLGKTVQVIALICYLMEKKNDRGPFLVVVPSSVLPGWASEICNWAPSINAISYSGSPEERRKLYKERIVHRKFNVLLTTYEYLMNKHDKPKLSKVQWHYIIIDEGHRIKNASCKLNADLKHYSSTHRLLLTGTPLQNNLDELWALLNFLLPNIFNSSEDFSQWFNKPFEGNVDASPDEALLTEEENLLIINRLHQVLRPFVLRRLKHKVENELPEKIERLIRCEASAYQKLLMKRVEENLGSIGNAKGRSVHNTVMEMRNICNHPYLSQINSEEIDALLPKHYLPPVVRLCGKMEMLDRLLPKLKATDHRVLFFSTMTRLLDVMEEYLSWKRYKYLRLDGHTSGNDRGALIDEFNRPGSETFIFLLSIRAGGVGVNLQAADTVIIFDTDWNPQVDLQAQARAHRIGQKRDVLVLRFETVRTVEEHVRASAEHKLGVANQSITAGFFDNNTSAEDRREYLESLLRECKKEEAALVLDDDSLNDLLARSESEIDVFESIDKKRREEEMAAWINLVQGNKIDASKPLSMPSRLVTEDDLKPFYEAMRIYDTSIVNNVPIITKRKGQNLGGLDTEQYGRGKRAREIRSYEDQMTEEEFEKMCQVDSPESAAPADPSQGLYMAKIYSPPNLIDVVLASPQAKDPSTQPNESLQPSKEPQMKRGRGRPRRSSLHMTTSVSVPPAPFPITNKGDMEPHKEPSAVSAGSGPQSAAVNNVVANTTPQLGVTALHFYPSPSCSPIPKARGRPSNGGETSRGRGRKQKSFLSAVGAQLNAYTVIQAGVDATMPAANVVAEGNATMNVAVGVPKFASIDYKTGQIPGSSAVVDAPAFKASSSRLPEILDNTMSVIVEKDIGDVTTVSETESAFIGTKLPVTPDQVSVLQPKNPDGVKTDSDYSTAKQTFGSSTPDAFSPKQGQAEKTVDILQERTQKTEQNIESSLNDKHAEVGINDVNSIQMLDKTPPDLHAKSSEMLKPADENRSDIGTQMNQETTPSVDVEAFNKLKSVDKSLLRNSKSTSGNSLLASHSSSVGDKAPGDESQSSVSIEAIKFQDNASITGTPMLSSTSMNHENLADPIPSCQVQGSPVLDYRADRVVIHRDSENRASVTRKKAAARETRSRCNSSTAACERRARQAGLKLADGSKKAESRGRTGKATTMKTKQESGNIEAGPGTSRFKTAQGPGISFQQIETSLEKLDPTKQGNRQIMSSEKAVTSASRNFEQTVTKEIKIDQGVTGVSAFDPNKTLSVTSKGNVETNTTSSSNMEGGLVLGLPSLREFPLPKINPLEGKSNMVLPANTTIKLTDNFKNTEIDQLLEEPVTCIKPEGFSEAEVKQLTSVSKSSAPDRNTVPEILEAKITGRSLVKSDAQNSKTHPADLNPTNQEKSGSQSCTKEDCSVTSVLEVDKPVEELESSHLEKRVIDDSNADNFKSQSVIIPPSSCSVTCDENEGKVSVSVENEKDNSSTSSDLVKVMSLENIPEISQKHPPSTALPDSSLIGSKKFAVQEHNASTIMLTISSELIEHEAQQEALATSPVFGANESIDPALEEQHLSAISQTDLKISELVEHAAREQDSSTNVQQVLGASASVEHTTDNASDSLNGLGFTESVGHVTEKIKASVAYKPLSGVCVSMELHSDDHTSAFSISGSDNGHGLTNALPLLDVSKSIEHSPAEHITTAVCGSVGHEPPEIENRMLTDNDGDNGSRGLSSACTLSNIPKESIDDMECAPGQSLDALPPEATHVHDKNIQFNQQVDIHVENCHEENVGEAPVISKIEGSKMHLNTDNIRNGASAYIEETDVLKKVDGIVLALPTESEPLQVHPDTAEIKPAKTTTALGMKARSSCGDKKITEAASEDKVIENNTAEVDQSGIEALSLHAYDHAIKHFEETRTTQSSNVNEMAVSGEDLSTGKASESSHLVSESPSASAALVQQDSALRSDASCSSPLRETKQNTKVSNSPENSDSTEIKPEVQKVDDFGRLSSAEIKTDSNKDHTSNEVDEDPGCRSL</sequence>
<feature type="compositionally biased region" description="Low complexity" evidence="10">
    <location>
        <begin position="73"/>
        <end position="83"/>
    </location>
</feature>
<evidence type="ECO:0000256" key="5">
    <source>
        <dbReference type="ARBA" id="ARBA00022840"/>
    </source>
</evidence>
<dbReference type="GO" id="GO:0042393">
    <property type="term" value="F:histone binding"/>
    <property type="evidence" value="ECO:0007669"/>
    <property type="project" value="InterPro"/>
</dbReference>
<keyword evidence="8" id="KW-0539">Nucleus</keyword>
<feature type="compositionally biased region" description="Polar residues" evidence="10">
    <location>
        <begin position="2298"/>
        <end position="2310"/>
    </location>
</feature>
<feature type="compositionally biased region" description="Basic and acidic residues" evidence="10">
    <location>
        <begin position="2277"/>
        <end position="2297"/>
    </location>
</feature>
<comment type="subcellular location">
    <subcellularLocation>
        <location evidence="1">Nucleus</location>
    </subcellularLocation>
</comment>
<feature type="compositionally biased region" description="Polar residues" evidence="10">
    <location>
        <begin position="844"/>
        <end position="856"/>
    </location>
</feature>
<feature type="compositionally biased region" description="Low complexity" evidence="10">
    <location>
        <begin position="2332"/>
        <end position="2345"/>
    </location>
</feature>
<dbReference type="EMBL" id="JAGYWB010000005">
    <property type="protein sequence ID" value="KAI0523290.1"/>
    <property type="molecule type" value="Genomic_DNA"/>
</dbReference>
<evidence type="ECO:0000256" key="1">
    <source>
        <dbReference type="ARBA" id="ARBA00004123"/>
    </source>
</evidence>
<dbReference type="InterPro" id="IPR014012">
    <property type="entry name" value="HSA_dom"/>
</dbReference>
<evidence type="ECO:0000313" key="15">
    <source>
        <dbReference type="Proteomes" id="UP000829196"/>
    </source>
</evidence>
<feature type="region of interest" description="Disordered" evidence="10">
    <location>
        <begin position="2327"/>
        <end position="2358"/>
    </location>
</feature>
<keyword evidence="7" id="KW-0804">Transcription</keyword>
<feature type="compositionally biased region" description="Polar residues" evidence="10">
    <location>
        <begin position="2681"/>
        <end position="2705"/>
    </location>
</feature>
<feature type="compositionally biased region" description="Polar residues" evidence="10">
    <location>
        <begin position="3241"/>
        <end position="3276"/>
    </location>
</feature>
<dbReference type="Gene3D" id="3.40.50.300">
    <property type="entry name" value="P-loop containing nucleotide triphosphate hydrolases"/>
    <property type="match status" value="1"/>
</dbReference>
<protein>
    <recommendedName>
        <fullName evidence="16">Chromatin structure-remodeling complex protein SYD</fullName>
    </recommendedName>
</protein>
<dbReference type="Pfam" id="PF14619">
    <property type="entry name" value="SnAC"/>
    <property type="match status" value="1"/>
</dbReference>
<evidence type="ECO:0000259" key="13">
    <source>
        <dbReference type="PROSITE" id="PS51204"/>
    </source>
</evidence>
<evidence type="ECO:0000256" key="9">
    <source>
        <dbReference type="SAM" id="Coils"/>
    </source>
</evidence>
<dbReference type="SMART" id="SM00951">
    <property type="entry name" value="QLQ"/>
    <property type="match status" value="1"/>
</dbReference>
<feature type="region of interest" description="Disordered" evidence="10">
    <location>
        <begin position="73"/>
        <end position="130"/>
    </location>
</feature>
<feature type="region of interest" description="Disordered" evidence="10">
    <location>
        <begin position="172"/>
        <end position="281"/>
    </location>
</feature>
<dbReference type="InterPro" id="IPR014001">
    <property type="entry name" value="Helicase_ATP-bd"/>
</dbReference>
<dbReference type="FunFam" id="3.40.50.10810:FF:000016">
    <property type="entry name" value="Chromatin structure-remodeling complex protein SYD"/>
    <property type="match status" value="1"/>
</dbReference>
<accession>A0A8T3BWC4</accession>
<feature type="region of interest" description="Disordered" evidence="10">
    <location>
        <begin position="844"/>
        <end position="868"/>
    </location>
</feature>
<feature type="compositionally biased region" description="Basic and acidic residues" evidence="10">
    <location>
        <begin position="84"/>
        <end position="98"/>
    </location>
</feature>
<keyword evidence="9" id="KW-0175">Coiled coil</keyword>
<feature type="compositionally biased region" description="Polar residues" evidence="10">
    <location>
        <begin position="2469"/>
        <end position="2480"/>
    </location>
</feature>
<dbReference type="SMART" id="SM00487">
    <property type="entry name" value="DEXDc"/>
    <property type="match status" value="1"/>
</dbReference>
<keyword evidence="15" id="KW-1185">Reference proteome</keyword>
<dbReference type="CDD" id="cd17996">
    <property type="entry name" value="DEXHc_SMARCA2_SMARCA4"/>
    <property type="match status" value="1"/>
</dbReference>
<feature type="compositionally biased region" description="Low complexity" evidence="10">
    <location>
        <begin position="3224"/>
        <end position="3239"/>
    </location>
</feature>
<feature type="compositionally biased region" description="Polar residues" evidence="10">
    <location>
        <begin position="1960"/>
        <end position="1973"/>
    </location>
</feature>
<dbReference type="Gene3D" id="3.40.50.10810">
    <property type="entry name" value="Tandem AAA-ATPase domain"/>
    <property type="match status" value="1"/>
</dbReference>
<feature type="compositionally biased region" description="Basic residues" evidence="10">
    <location>
        <begin position="1978"/>
        <end position="1988"/>
    </location>
</feature>
<keyword evidence="6" id="KW-0805">Transcription regulation</keyword>
<feature type="compositionally biased region" description="Basic and acidic residues" evidence="10">
    <location>
        <begin position="671"/>
        <end position="682"/>
    </location>
</feature>
<keyword evidence="3" id="KW-0378">Hydrolase</keyword>
<feature type="region of interest" description="Disordered" evidence="10">
    <location>
        <begin position="2675"/>
        <end position="2706"/>
    </location>
</feature>
<feature type="region of interest" description="Disordered" evidence="10">
    <location>
        <begin position="2053"/>
        <end position="2080"/>
    </location>
</feature>
<evidence type="ECO:0000256" key="10">
    <source>
        <dbReference type="SAM" id="MobiDB-lite"/>
    </source>
</evidence>
<comment type="caution">
    <text evidence="14">The sequence shown here is derived from an EMBL/GenBank/DDBJ whole genome shotgun (WGS) entry which is preliminary data.</text>
</comment>
<feature type="compositionally biased region" description="Polar residues" evidence="10">
    <location>
        <begin position="692"/>
        <end position="701"/>
    </location>
</feature>
<dbReference type="PROSITE" id="PS51192">
    <property type="entry name" value="HELICASE_ATP_BIND_1"/>
    <property type="match status" value="1"/>
</dbReference>
<dbReference type="SMR" id="A0A8T3BWC4"/>
<feature type="domain" description="Helicase C-terminal" evidence="12">
    <location>
        <begin position="1618"/>
        <end position="1764"/>
    </location>
</feature>
<evidence type="ECO:0000259" key="11">
    <source>
        <dbReference type="PROSITE" id="PS51192"/>
    </source>
</evidence>
<keyword evidence="5" id="KW-0067">ATP-binding</keyword>
<dbReference type="OrthoDB" id="5857104at2759"/>
<evidence type="ECO:0000256" key="3">
    <source>
        <dbReference type="ARBA" id="ARBA00022801"/>
    </source>
</evidence>
<dbReference type="SMART" id="SM01314">
    <property type="entry name" value="SnAC"/>
    <property type="match status" value="1"/>
</dbReference>
<evidence type="ECO:0000256" key="4">
    <source>
        <dbReference type="ARBA" id="ARBA00022806"/>
    </source>
</evidence>
<proteinExistence type="predicted"/>
<feature type="coiled-coil region" evidence="9">
    <location>
        <begin position="1108"/>
        <end position="1180"/>
    </location>
</feature>
<keyword evidence="2" id="KW-0547">Nucleotide-binding</keyword>
<dbReference type="Proteomes" id="UP000829196">
    <property type="component" value="Unassembled WGS sequence"/>
</dbReference>
<feature type="compositionally biased region" description="Basic and acidic residues" evidence="10">
    <location>
        <begin position="212"/>
        <end position="223"/>
    </location>
</feature>
<dbReference type="Pfam" id="PF00176">
    <property type="entry name" value="SNF2-rel_dom"/>
    <property type="match status" value="1"/>
</dbReference>
<dbReference type="FunFam" id="3.40.50.300:FF:000871">
    <property type="entry name" value="Chromatin structure-remodeling complex protein SYD"/>
    <property type="match status" value="1"/>
</dbReference>
<evidence type="ECO:0000256" key="2">
    <source>
        <dbReference type="ARBA" id="ARBA00022741"/>
    </source>
</evidence>
<feature type="compositionally biased region" description="Polar residues" evidence="10">
    <location>
        <begin position="249"/>
        <end position="263"/>
    </location>
</feature>
<feature type="compositionally biased region" description="Basic and acidic residues" evidence="10">
    <location>
        <begin position="3297"/>
        <end position="3308"/>
    </location>
</feature>